<evidence type="ECO:0000256" key="1">
    <source>
        <dbReference type="ARBA" id="ARBA00008918"/>
    </source>
</evidence>
<organism evidence="4 5">
    <name type="scientific">SAR86 cluster bacterium</name>
    <dbReference type="NCBI Taxonomy" id="2030880"/>
    <lineage>
        <taxon>Bacteria</taxon>
        <taxon>Pseudomonadati</taxon>
        <taxon>Pseudomonadota</taxon>
        <taxon>Gammaproteobacteria</taxon>
        <taxon>SAR86 cluster</taxon>
    </lineage>
</organism>
<dbReference type="PANTHER" id="PTHR12901">
    <property type="entry name" value="SPERM PROTEIN HOMOLOG"/>
    <property type="match status" value="1"/>
</dbReference>
<comment type="caution">
    <text evidence="4">The sequence shown here is derived from an EMBL/GenBank/DDBJ whole genome shotgun (WGS) entry which is preliminary data.</text>
</comment>
<sequence length="143" mass="16074">MTVIQQNALLPYSAQAMFDLVNDIESYPKFMDGCLNAEVLSKTDTEVFARLDLGKAGFKYSFTTKNILNPPETMMMELIDGPFKHFDACWTFNALTEDACKASLDMHFEFKSGLLDMALKNIFNASCKNLVNAVCKRADKLYG</sequence>
<evidence type="ECO:0000259" key="3">
    <source>
        <dbReference type="Pfam" id="PF03364"/>
    </source>
</evidence>
<reference evidence="5" key="1">
    <citation type="submission" date="2017-08" db="EMBL/GenBank/DDBJ databases">
        <title>A dynamic microbial community with high functional redundancy inhabits the cold, oxic subseafloor aquifer.</title>
        <authorList>
            <person name="Tully B.J."/>
            <person name="Wheat C.G."/>
            <person name="Glazer B.T."/>
            <person name="Huber J.A."/>
        </authorList>
    </citation>
    <scope>NUCLEOTIDE SEQUENCE [LARGE SCALE GENOMIC DNA]</scope>
</reference>
<evidence type="ECO:0000256" key="2">
    <source>
        <dbReference type="ARBA" id="ARBA00022649"/>
    </source>
</evidence>
<dbReference type="Gene3D" id="3.30.530.20">
    <property type="match status" value="1"/>
</dbReference>
<evidence type="ECO:0000313" key="5">
    <source>
        <dbReference type="Proteomes" id="UP000228987"/>
    </source>
</evidence>
<dbReference type="Pfam" id="PF03364">
    <property type="entry name" value="Polyketide_cyc"/>
    <property type="match status" value="1"/>
</dbReference>
<dbReference type="Proteomes" id="UP000228987">
    <property type="component" value="Unassembled WGS sequence"/>
</dbReference>
<protein>
    <submittedName>
        <fullName evidence="4">Ubiquinone-binding protein</fullName>
    </submittedName>
</protein>
<comment type="similarity">
    <text evidence="1">Belongs to the ribosome association toxin RatA family.</text>
</comment>
<accession>A0A2A5CHK7</accession>
<dbReference type="InterPro" id="IPR023393">
    <property type="entry name" value="START-like_dom_sf"/>
</dbReference>
<dbReference type="CDD" id="cd07813">
    <property type="entry name" value="COQ10p_like"/>
    <property type="match status" value="1"/>
</dbReference>
<dbReference type="SUPFAM" id="SSF55961">
    <property type="entry name" value="Bet v1-like"/>
    <property type="match status" value="1"/>
</dbReference>
<dbReference type="PANTHER" id="PTHR12901:SF10">
    <property type="entry name" value="COENZYME Q-BINDING PROTEIN COQ10, MITOCHONDRIAL"/>
    <property type="match status" value="1"/>
</dbReference>
<dbReference type="GO" id="GO:0048039">
    <property type="term" value="F:ubiquinone binding"/>
    <property type="evidence" value="ECO:0007669"/>
    <property type="project" value="InterPro"/>
</dbReference>
<dbReference type="InterPro" id="IPR044996">
    <property type="entry name" value="COQ10-like"/>
</dbReference>
<dbReference type="AlphaFoldDB" id="A0A2A5CHK7"/>
<dbReference type="InterPro" id="IPR005031">
    <property type="entry name" value="COQ10_START"/>
</dbReference>
<feature type="domain" description="Coenzyme Q-binding protein COQ10 START" evidence="3">
    <location>
        <begin position="10"/>
        <end position="134"/>
    </location>
</feature>
<proteinExistence type="inferred from homology"/>
<gene>
    <name evidence="4" type="ORF">COA71_05045</name>
</gene>
<name>A0A2A5CHK7_9GAMM</name>
<keyword evidence="4" id="KW-0830">Ubiquinone</keyword>
<dbReference type="GO" id="GO:0045333">
    <property type="term" value="P:cellular respiration"/>
    <property type="evidence" value="ECO:0007669"/>
    <property type="project" value="InterPro"/>
</dbReference>
<evidence type="ECO:0000313" key="4">
    <source>
        <dbReference type="EMBL" id="PCJ42866.1"/>
    </source>
</evidence>
<dbReference type="EMBL" id="NVWI01000002">
    <property type="protein sequence ID" value="PCJ42866.1"/>
    <property type="molecule type" value="Genomic_DNA"/>
</dbReference>
<keyword evidence="2" id="KW-1277">Toxin-antitoxin system</keyword>